<keyword evidence="3" id="KW-1185">Reference proteome</keyword>
<dbReference type="eggNOG" id="COG0491">
    <property type="taxonomic scope" value="Bacteria"/>
</dbReference>
<reference evidence="2 3" key="1">
    <citation type="journal article" date="2012" name="J. Bacteriol.">
        <title>Genome Sequence of Fibrella aestuarina BUZ 2T, a Filamentous Marine Bacterium.</title>
        <authorList>
            <person name="Filippini M."/>
            <person name="Qi W."/>
            <person name="Blom J."/>
            <person name="Goesmann A."/>
            <person name="Smits T.H."/>
            <person name="Bagheri H.C."/>
        </authorList>
    </citation>
    <scope>NUCLEOTIDE SEQUENCE [LARGE SCALE GENOMIC DNA]</scope>
    <source>
        <strain evidence="3">BUZ 2T</strain>
    </source>
</reference>
<dbReference type="InterPro" id="IPR050662">
    <property type="entry name" value="Sec-metab_biosynth-thioest"/>
</dbReference>
<name>I0K429_9BACT</name>
<dbReference type="Pfam" id="PF00753">
    <property type="entry name" value="Lactamase_B"/>
    <property type="match status" value="1"/>
</dbReference>
<evidence type="ECO:0000259" key="1">
    <source>
        <dbReference type="SMART" id="SM00849"/>
    </source>
</evidence>
<dbReference type="KEGG" id="fae:FAES_0871"/>
<evidence type="ECO:0000313" key="2">
    <source>
        <dbReference type="EMBL" id="CCG98882.1"/>
    </source>
</evidence>
<dbReference type="SUPFAM" id="SSF56281">
    <property type="entry name" value="Metallo-hydrolase/oxidoreductase"/>
    <property type="match status" value="1"/>
</dbReference>
<dbReference type="AlphaFoldDB" id="I0K429"/>
<evidence type="ECO:0000313" key="3">
    <source>
        <dbReference type="Proteomes" id="UP000011058"/>
    </source>
</evidence>
<accession>I0K429</accession>
<feature type="domain" description="Metallo-beta-lactamase" evidence="1">
    <location>
        <begin position="86"/>
        <end position="261"/>
    </location>
</feature>
<dbReference type="PATRIC" id="fig|1166018.3.peg.2587"/>
<protein>
    <recommendedName>
        <fullName evidence="1">Metallo-beta-lactamase domain-containing protein</fullName>
    </recommendedName>
</protein>
<gene>
    <name evidence="2" type="ORF">FAES_0871</name>
</gene>
<proteinExistence type="predicted"/>
<dbReference type="SMART" id="SM00849">
    <property type="entry name" value="Lactamase_B"/>
    <property type="match status" value="1"/>
</dbReference>
<dbReference type="STRING" id="1166018.FAES_0871"/>
<sequence length="337" mass="38065">MRLQQYLAFSPAVQAANRHHAPAVPGYLPRNDGPAPGRHAEPALVIRSTRPFALALATHVSSSLRHGPVEGHQFGYARLPWPRPIPVWTYYVDGLLIDTGSRYTQRAVLATYERHQIEQIALTHFHEDHAANAAALARQHGCPVRCGLLTAERIAYPYHLLPYERYWFGPIEACSAAVGVEVLATYPAPVETAHYRFLPIPTLGHSDDHHVLLEPNEGWLFSGDFYVGNLRVFRRGENIYQQLEAARHLLTYDFDTLFCGHRPVLKHAKTAIQAKIDHLQRIVDQSLEGQRRGLSEAIILRRIGLREDWFMRAFTSNDVAVTYLIRSALHDRANGAD</sequence>
<dbReference type="HOGENOM" id="CLU_071018_0_0_10"/>
<dbReference type="PANTHER" id="PTHR23131">
    <property type="entry name" value="ENDORIBONUCLEASE LACTB2"/>
    <property type="match status" value="1"/>
</dbReference>
<dbReference type="InterPro" id="IPR001279">
    <property type="entry name" value="Metallo-B-lactamas"/>
</dbReference>
<dbReference type="EMBL" id="HE796683">
    <property type="protein sequence ID" value="CCG98882.1"/>
    <property type="molecule type" value="Genomic_DNA"/>
</dbReference>
<organism evidence="2 3">
    <name type="scientific">Fibrella aestuarina BUZ 2</name>
    <dbReference type="NCBI Taxonomy" id="1166018"/>
    <lineage>
        <taxon>Bacteria</taxon>
        <taxon>Pseudomonadati</taxon>
        <taxon>Bacteroidota</taxon>
        <taxon>Cytophagia</taxon>
        <taxon>Cytophagales</taxon>
        <taxon>Spirosomataceae</taxon>
        <taxon>Fibrella</taxon>
    </lineage>
</organism>
<dbReference type="Proteomes" id="UP000011058">
    <property type="component" value="Chromosome"/>
</dbReference>
<dbReference type="Gene3D" id="3.60.15.10">
    <property type="entry name" value="Ribonuclease Z/Hydroxyacylglutathione hydrolase-like"/>
    <property type="match status" value="1"/>
</dbReference>
<dbReference type="InterPro" id="IPR036866">
    <property type="entry name" value="RibonucZ/Hydroxyglut_hydro"/>
</dbReference>